<evidence type="ECO:0000256" key="9">
    <source>
        <dbReference type="ARBA" id="ARBA00049339"/>
    </source>
</evidence>
<dbReference type="FunFam" id="1.10.730.10:FF:000008">
    <property type="entry name" value="Arginine--tRNA ligase"/>
    <property type="match status" value="1"/>
</dbReference>
<dbReference type="Proteomes" id="UP000230935">
    <property type="component" value="Unassembled WGS sequence"/>
</dbReference>
<dbReference type="InterPro" id="IPR036695">
    <property type="entry name" value="Arg-tRNA-synth_N_sf"/>
</dbReference>
<dbReference type="EMBL" id="PEZZ01000026">
    <property type="protein sequence ID" value="PIS05014.1"/>
    <property type="molecule type" value="Genomic_DNA"/>
</dbReference>
<dbReference type="Gene3D" id="3.30.1360.70">
    <property type="entry name" value="Arginyl tRNA synthetase N-terminal domain"/>
    <property type="match status" value="1"/>
</dbReference>
<dbReference type="Gene3D" id="1.10.730.10">
    <property type="entry name" value="Isoleucyl-tRNA Synthetase, Domain 1"/>
    <property type="match status" value="1"/>
</dbReference>
<dbReference type="InterPro" id="IPR035684">
    <property type="entry name" value="ArgRS_core"/>
</dbReference>
<sequence>MTNHEQTCLSVAEEEAYEDIHAALKKLLGKNYTKAPIIIGYPPSPELGDFAVPLFHLAKELKRKPQQLAEKLAAEFKPTKYLSAARAAGGYLNFYADKPQFAELILMQILHERSRYGNNECGGNQKVMLEYSQPNTHKEFHIGHLRNTVLGISLTKILQANDYQVIQANYIGDTGAHIAKSLWLLQQKDFNEFKQAKNKGKALGQNYSEAVNKLEDRPEAKLDVSEIHRKLENGNPELTKLWQETREWSLDEFKEIYKELGANFDVYYFESEVEDDGKKLVQELLDKKILQESEGAIIADLEQYGLGVLILLKSDGTASYATKDLPLAIKKAKQYKLDQSLYQTDNRQSLYFKQIFKILQLAGFKPALKHLPYEFVNLKEGAMSSRKGNIVSYSELRDKVLDQAVAETQKRHPDWDGKRVMKSARAITMAALKFDMLKQNKNSVITFDPEAALQFTGDTGPYVQYTHARISSILQKVKKPVKSKVDFSVFKEVSEVELIKMLGQFPLIVKKAADEFEPAEIARYLIDISQAFSSFYESIPILKSSPKEQKARLLLVNGVKTTLAKGLNLLGIEAPEEM</sequence>
<keyword evidence="6 10" id="KW-0067">ATP-binding</keyword>
<name>A0A2H0W0Z1_9BACT</name>
<evidence type="ECO:0000256" key="4">
    <source>
        <dbReference type="ARBA" id="ARBA00022598"/>
    </source>
</evidence>
<dbReference type="SUPFAM" id="SSF55190">
    <property type="entry name" value="Arginyl-tRNA synthetase (ArgRS), N-terminal 'additional' domain"/>
    <property type="match status" value="1"/>
</dbReference>
<dbReference type="HAMAP" id="MF_00123">
    <property type="entry name" value="Arg_tRNA_synth"/>
    <property type="match status" value="1"/>
</dbReference>
<evidence type="ECO:0000256" key="3">
    <source>
        <dbReference type="ARBA" id="ARBA00022490"/>
    </source>
</evidence>
<evidence type="ECO:0000259" key="13">
    <source>
        <dbReference type="SMART" id="SM01016"/>
    </source>
</evidence>
<feature type="domain" description="Arginyl tRNA synthetase N-terminal" evidence="13">
    <location>
        <begin position="14"/>
        <end position="96"/>
    </location>
</feature>
<dbReference type="NCBIfam" id="TIGR00456">
    <property type="entry name" value="argS"/>
    <property type="match status" value="1"/>
</dbReference>
<accession>A0A2H0W0Z1</accession>
<comment type="similarity">
    <text evidence="2 10 11">Belongs to the class-I aminoacyl-tRNA synthetase family.</text>
</comment>
<keyword evidence="8 10" id="KW-0030">Aminoacyl-tRNA synthetase</keyword>
<comment type="subcellular location">
    <subcellularLocation>
        <location evidence="1 10">Cytoplasm</location>
    </subcellularLocation>
</comment>
<evidence type="ECO:0000313" key="15">
    <source>
        <dbReference type="Proteomes" id="UP000230935"/>
    </source>
</evidence>
<dbReference type="EC" id="6.1.1.19" evidence="10"/>
<evidence type="ECO:0000256" key="5">
    <source>
        <dbReference type="ARBA" id="ARBA00022741"/>
    </source>
</evidence>
<evidence type="ECO:0000256" key="2">
    <source>
        <dbReference type="ARBA" id="ARBA00005594"/>
    </source>
</evidence>
<evidence type="ECO:0000256" key="8">
    <source>
        <dbReference type="ARBA" id="ARBA00023146"/>
    </source>
</evidence>
<dbReference type="AlphaFoldDB" id="A0A2H0W0Z1"/>
<protein>
    <recommendedName>
        <fullName evidence="10">Arginine--tRNA ligase</fullName>
        <ecNumber evidence="10">6.1.1.19</ecNumber>
    </recommendedName>
    <alternativeName>
        <fullName evidence="10">Arginyl-tRNA synthetase</fullName>
        <shortName evidence="10">ArgRS</shortName>
    </alternativeName>
</protein>
<dbReference type="InterPro" id="IPR014729">
    <property type="entry name" value="Rossmann-like_a/b/a_fold"/>
</dbReference>
<feature type="domain" description="DALR anticodon binding" evidence="12">
    <location>
        <begin position="463"/>
        <end position="578"/>
    </location>
</feature>
<evidence type="ECO:0000256" key="10">
    <source>
        <dbReference type="HAMAP-Rule" id="MF_00123"/>
    </source>
</evidence>
<comment type="catalytic activity">
    <reaction evidence="9 10">
        <text>tRNA(Arg) + L-arginine + ATP = L-arginyl-tRNA(Arg) + AMP + diphosphate</text>
        <dbReference type="Rhea" id="RHEA:20301"/>
        <dbReference type="Rhea" id="RHEA-COMP:9658"/>
        <dbReference type="Rhea" id="RHEA-COMP:9673"/>
        <dbReference type="ChEBI" id="CHEBI:30616"/>
        <dbReference type="ChEBI" id="CHEBI:32682"/>
        <dbReference type="ChEBI" id="CHEBI:33019"/>
        <dbReference type="ChEBI" id="CHEBI:78442"/>
        <dbReference type="ChEBI" id="CHEBI:78513"/>
        <dbReference type="ChEBI" id="CHEBI:456215"/>
        <dbReference type="EC" id="6.1.1.19"/>
    </reaction>
</comment>
<comment type="caution">
    <text evidence="14">The sequence shown here is derived from an EMBL/GenBank/DDBJ whole genome shotgun (WGS) entry which is preliminary data.</text>
</comment>
<dbReference type="SMART" id="SM00836">
    <property type="entry name" value="DALR_1"/>
    <property type="match status" value="1"/>
</dbReference>
<dbReference type="GO" id="GO:0004814">
    <property type="term" value="F:arginine-tRNA ligase activity"/>
    <property type="evidence" value="ECO:0007669"/>
    <property type="project" value="UniProtKB-UniRule"/>
</dbReference>
<keyword evidence="3 10" id="KW-0963">Cytoplasm</keyword>
<dbReference type="InterPro" id="IPR005148">
    <property type="entry name" value="Arg-tRNA-synth_N"/>
</dbReference>
<dbReference type="InterPro" id="IPR008909">
    <property type="entry name" value="DALR_anticod-bd"/>
</dbReference>
<evidence type="ECO:0000313" key="14">
    <source>
        <dbReference type="EMBL" id="PIS05014.1"/>
    </source>
</evidence>
<dbReference type="SMART" id="SM01016">
    <property type="entry name" value="Arg_tRNA_synt_N"/>
    <property type="match status" value="1"/>
</dbReference>
<dbReference type="Gene3D" id="3.40.50.620">
    <property type="entry name" value="HUPs"/>
    <property type="match status" value="1"/>
</dbReference>
<evidence type="ECO:0000259" key="12">
    <source>
        <dbReference type="SMART" id="SM00836"/>
    </source>
</evidence>
<dbReference type="Pfam" id="PF05746">
    <property type="entry name" value="DALR_1"/>
    <property type="match status" value="1"/>
</dbReference>
<dbReference type="PANTHER" id="PTHR11956:SF5">
    <property type="entry name" value="ARGININE--TRNA LIGASE, CYTOPLASMIC"/>
    <property type="match status" value="1"/>
</dbReference>
<gene>
    <name evidence="10 14" type="primary">argS</name>
    <name evidence="14" type="ORF">COT81_03360</name>
</gene>
<dbReference type="SUPFAM" id="SSF47323">
    <property type="entry name" value="Anticodon-binding domain of a subclass of class I aminoacyl-tRNA synthetases"/>
    <property type="match status" value="1"/>
</dbReference>
<dbReference type="GO" id="GO:0005524">
    <property type="term" value="F:ATP binding"/>
    <property type="evidence" value="ECO:0007669"/>
    <property type="project" value="UniProtKB-UniRule"/>
</dbReference>
<dbReference type="GO" id="GO:0005737">
    <property type="term" value="C:cytoplasm"/>
    <property type="evidence" value="ECO:0007669"/>
    <property type="project" value="UniProtKB-SubCell"/>
</dbReference>
<dbReference type="Pfam" id="PF00750">
    <property type="entry name" value="tRNA-synt_1d"/>
    <property type="match status" value="1"/>
</dbReference>
<dbReference type="Pfam" id="PF03485">
    <property type="entry name" value="Arg_tRNA_synt_N"/>
    <property type="match status" value="1"/>
</dbReference>
<evidence type="ECO:0000256" key="6">
    <source>
        <dbReference type="ARBA" id="ARBA00022840"/>
    </source>
</evidence>
<comment type="subunit">
    <text evidence="10">Monomer.</text>
</comment>
<evidence type="ECO:0000256" key="7">
    <source>
        <dbReference type="ARBA" id="ARBA00022917"/>
    </source>
</evidence>
<keyword evidence="5 10" id="KW-0547">Nucleotide-binding</keyword>
<proteinExistence type="inferred from homology"/>
<reference evidence="15" key="1">
    <citation type="submission" date="2017-09" db="EMBL/GenBank/DDBJ databases">
        <title>Depth-based differentiation of microbial function through sediment-hosted aquifers and enrichment of novel symbionts in the deep terrestrial subsurface.</title>
        <authorList>
            <person name="Probst A.J."/>
            <person name="Ladd B."/>
            <person name="Jarett J.K."/>
            <person name="Geller-Mcgrath D.E."/>
            <person name="Sieber C.M.K."/>
            <person name="Emerson J.B."/>
            <person name="Anantharaman K."/>
            <person name="Thomas B.C."/>
            <person name="Malmstrom R."/>
            <person name="Stieglmeier M."/>
            <person name="Klingl A."/>
            <person name="Woyke T."/>
            <person name="Ryan C.M."/>
            <person name="Banfield J.F."/>
        </authorList>
    </citation>
    <scope>NUCLEOTIDE SEQUENCE [LARGE SCALE GENOMIC DNA]</scope>
</reference>
<dbReference type="InterPro" id="IPR009080">
    <property type="entry name" value="tRNAsynth_Ia_anticodon-bd"/>
</dbReference>
<organism evidence="14 15">
    <name type="scientific">Candidatus Buchananbacteria bacterium CG10_big_fil_rev_8_21_14_0_10_42_9</name>
    <dbReference type="NCBI Taxonomy" id="1974526"/>
    <lineage>
        <taxon>Bacteria</taxon>
        <taxon>Candidatus Buchananiibacteriota</taxon>
    </lineage>
</organism>
<dbReference type="PRINTS" id="PR01038">
    <property type="entry name" value="TRNASYNTHARG"/>
</dbReference>
<keyword evidence="7 10" id="KW-0648">Protein biosynthesis</keyword>
<dbReference type="GO" id="GO:0006420">
    <property type="term" value="P:arginyl-tRNA aminoacylation"/>
    <property type="evidence" value="ECO:0007669"/>
    <property type="project" value="UniProtKB-UniRule"/>
</dbReference>
<dbReference type="SUPFAM" id="SSF52374">
    <property type="entry name" value="Nucleotidylyl transferase"/>
    <property type="match status" value="1"/>
</dbReference>
<keyword evidence="4 10" id="KW-0436">Ligase</keyword>
<dbReference type="InterPro" id="IPR001278">
    <property type="entry name" value="Arg-tRNA-ligase"/>
</dbReference>
<feature type="short sequence motif" description="'HIGH' region" evidence="10">
    <location>
        <begin position="134"/>
        <end position="144"/>
    </location>
</feature>
<dbReference type="CDD" id="cd07956">
    <property type="entry name" value="Anticodon_Ia_Arg"/>
    <property type="match status" value="1"/>
</dbReference>
<evidence type="ECO:0000256" key="11">
    <source>
        <dbReference type="RuleBase" id="RU363038"/>
    </source>
</evidence>
<evidence type="ECO:0000256" key="1">
    <source>
        <dbReference type="ARBA" id="ARBA00004496"/>
    </source>
</evidence>
<dbReference type="PANTHER" id="PTHR11956">
    <property type="entry name" value="ARGINYL-TRNA SYNTHETASE"/>
    <property type="match status" value="1"/>
</dbReference>